<dbReference type="EMBL" id="CP017269">
    <property type="protein sequence ID" value="AOT70981.1"/>
    <property type="molecule type" value="Genomic_DNA"/>
</dbReference>
<dbReference type="GO" id="GO:0000160">
    <property type="term" value="P:phosphorelay signal transduction system"/>
    <property type="evidence" value="ECO:0007669"/>
    <property type="project" value="InterPro"/>
</dbReference>
<dbReference type="InterPro" id="IPR011006">
    <property type="entry name" value="CheY-like_superfamily"/>
</dbReference>
<dbReference type="PANTHER" id="PTHR44591">
    <property type="entry name" value="STRESS RESPONSE REGULATOR PROTEIN 1"/>
    <property type="match status" value="1"/>
</dbReference>
<accession>A0A1D8GJ87</accession>
<protein>
    <recommendedName>
        <fullName evidence="1">Stage 0 sporulation protein A homolog</fullName>
    </recommendedName>
</protein>
<dbReference type="Proteomes" id="UP000095743">
    <property type="component" value="Chromosome"/>
</dbReference>
<evidence type="ECO:0000256" key="1">
    <source>
        <dbReference type="ARBA" id="ARBA00018672"/>
    </source>
</evidence>
<proteinExistence type="predicted"/>
<comment type="function">
    <text evidence="3">May play the central regulatory role in sporulation. It may be an element of the effector pathway responsible for the activation of sporulation genes in response to nutritional stress. Spo0A may act in concert with spo0H (a sigma factor) to control the expression of some genes that are critical to the sporulation process.</text>
</comment>
<feature type="modified residue" description="4-aspartylphosphate" evidence="4">
    <location>
        <position position="59"/>
    </location>
</feature>
<evidence type="ECO:0000313" key="6">
    <source>
        <dbReference type="EMBL" id="AOT70981.1"/>
    </source>
</evidence>
<evidence type="ECO:0000256" key="3">
    <source>
        <dbReference type="ARBA" id="ARBA00024867"/>
    </source>
</evidence>
<dbReference type="SUPFAM" id="SSF52172">
    <property type="entry name" value="CheY-like"/>
    <property type="match status" value="1"/>
</dbReference>
<dbReference type="Pfam" id="PF00072">
    <property type="entry name" value="Response_reg"/>
    <property type="match status" value="1"/>
</dbReference>
<organism evidence="6 7">
    <name type="scientific">Geosporobacter ferrireducens</name>
    <dbReference type="NCBI Taxonomy" id="1424294"/>
    <lineage>
        <taxon>Bacteria</taxon>
        <taxon>Bacillati</taxon>
        <taxon>Bacillota</taxon>
        <taxon>Clostridia</taxon>
        <taxon>Peptostreptococcales</taxon>
        <taxon>Thermotaleaceae</taxon>
        <taxon>Geosporobacter</taxon>
    </lineage>
</organism>
<dbReference type="PROSITE" id="PS50110">
    <property type="entry name" value="RESPONSE_REGULATORY"/>
    <property type="match status" value="1"/>
</dbReference>
<dbReference type="CDD" id="cd00156">
    <property type="entry name" value="REC"/>
    <property type="match status" value="1"/>
</dbReference>
<keyword evidence="7" id="KW-1185">Reference proteome</keyword>
<dbReference type="InterPro" id="IPR018745">
    <property type="entry name" value="MpsC"/>
</dbReference>
<dbReference type="STRING" id="1424294.Gferi_16270"/>
<evidence type="ECO:0000259" key="5">
    <source>
        <dbReference type="PROSITE" id="PS50110"/>
    </source>
</evidence>
<dbReference type="InterPro" id="IPR001789">
    <property type="entry name" value="Sig_transdc_resp-reg_receiver"/>
</dbReference>
<dbReference type="InterPro" id="IPR050595">
    <property type="entry name" value="Bact_response_regulator"/>
</dbReference>
<dbReference type="PANTHER" id="PTHR44591:SF3">
    <property type="entry name" value="RESPONSE REGULATORY DOMAIN-CONTAINING PROTEIN"/>
    <property type="match status" value="1"/>
</dbReference>
<gene>
    <name evidence="6" type="ORF">Gferi_16270</name>
</gene>
<dbReference type="Gene3D" id="3.40.50.2300">
    <property type="match status" value="1"/>
</dbReference>
<keyword evidence="2 4" id="KW-0597">Phosphoprotein</keyword>
<sequence length="254" mass="29486">MSNNLLKNLKVLYVEDEEEVMEQMSFFLKKRTGRLITAKNGKNGLEEFKLNRPDLIISDLKMPVMDGIAMAREIRKISDVPIIITTAFSEKDIILKAVDVGIEKYLVKPLDARELVTAMESIAVKIFRNRGELLEVRNKVFSKEEKLMIEDNIKNAIAKFIKEKTGKGPKNVKAFLHGLTLEIEILEAFTKLEKALLEKEKNISIVRYNREVFYKDYEEAMRDSIKAFFPWEIRLESVEIDVVDDKNRLYFSIC</sequence>
<dbReference type="OrthoDB" id="384217at2"/>
<dbReference type="SMART" id="SM00448">
    <property type="entry name" value="REC"/>
    <property type="match status" value="1"/>
</dbReference>
<name>A0A1D8GJ87_9FIRM</name>
<evidence type="ECO:0000256" key="2">
    <source>
        <dbReference type="ARBA" id="ARBA00022553"/>
    </source>
</evidence>
<dbReference type="AlphaFoldDB" id="A0A1D8GJ87"/>
<evidence type="ECO:0000313" key="7">
    <source>
        <dbReference type="Proteomes" id="UP000095743"/>
    </source>
</evidence>
<feature type="domain" description="Response regulatory" evidence="5">
    <location>
        <begin position="10"/>
        <end position="123"/>
    </location>
</feature>
<reference evidence="6 7" key="1">
    <citation type="submission" date="2016-09" db="EMBL/GenBank/DDBJ databases">
        <title>Genomic analysis reveals versatility of anaerobic energy metabolism of Geosporobacter ferrireducens IRF9 of phylum Firmicutes.</title>
        <authorList>
            <person name="Kim S.-J."/>
        </authorList>
    </citation>
    <scope>NUCLEOTIDE SEQUENCE [LARGE SCALE GENOMIC DNA]</scope>
    <source>
        <strain evidence="6 7">IRF9</strain>
    </source>
</reference>
<dbReference type="Pfam" id="PF10057">
    <property type="entry name" value="MpsC"/>
    <property type="match status" value="1"/>
</dbReference>
<dbReference type="KEGG" id="gfe:Gferi_16270"/>
<evidence type="ECO:0000256" key="4">
    <source>
        <dbReference type="PROSITE-ProRule" id="PRU00169"/>
    </source>
</evidence>
<dbReference type="RefSeq" id="WP_069978327.1">
    <property type="nucleotide sequence ID" value="NZ_CP017269.1"/>
</dbReference>